<dbReference type="GO" id="GO:1990904">
    <property type="term" value="C:ribonucleoprotein complex"/>
    <property type="evidence" value="ECO:0007669"/>
    <property type="project" value="UniProtKB-KW"/>
</dbReference>
<evidence type="ECO:0000313" key="5">
    <source>
        <dbReference type="EMBL" id="SHH08616.1"/>
    </source>
</evidence>
<dbReference type="GO" id="GO:0070180">
    <property type="term" value="F:large ribosomal subunit rRNA binding"/>
    <property type="evidence" value="ECO:0007669"/>
    <property type="project" value="UniProtKB-UniRule"/>
</dbReference>
<dbReference type="EMBL" id="FQWV01000004">
    <property type="protein sequence ID" value="SHH08616.1"/>
    <property type="molecule type" value="Genomic_DNA"/>
</dbReference>
<comment type="subunit">
    <text evidence="3">Part of the 50S ribosomal subunit. Binds 23S rRNA.</text>
</comment>
<dbReference type="STRING" id="43928.SAMN05443636_1730"/>
<evidence type="ECO:0000256" key="3">
    <source>
        <dbReference type="HAMAP-Rule" id="MF_00273"/>
    </source>
</evidence>
<evidence type="ECO:0000256" key="2">
    <source>
        <dbReference type="ARBA" id="ARBA00023274"/>
    </source>
</evidence>
<evidence type="ECO:0000256" key="1">
    <source>
        <dbReference type="ARBA" id="ARBA00022980"/>
    </source>
</evidence>
<dbReference type="Proteomes" id="UP000184357">
    <property type="component" value="Unassembled WGS sequence"/>
</dbReference>
<sequence>MSQFTVSGQFKTRDGMQAFTRSIDAVNENVAREHVLSKFGAEHNLNRTQIEIGEVVAE</sequence>
<organism evidence="5 6">
    <name type="scientific">Halobaculum gomorrense</name>
    <dbReference type="NCBI Taxonomy" id="43928"/>
    <lineage>
        <taxon>Archaea</taxon>
        <taxon>Methanobacteriati</taxon>
        <taxon>Methanobacteriota</taxon>
        <taxon>Stenosarchaea group</taxon>
        <taxon>Halobacteria</taxon>
        <taxon>Halobacteriales</taxon>
        <taxon>Haloferacaceae</taxon>
        <taxon>Halobaculum</taxon>
    </lineage>
</organism>
<proteinExistence type="inferred from homology"/>
<dbReference type="HAMAP" id="MF_00273">
    <property type="entry name" value="Ribosomal_eL20"/>
    <property type="match status" value="1"/>
</dbReference>
<keyword evidence="3" id="KW-0694">RNA-binding</keyword>
<dbReference type="InterPro" id="IPR028877">
    <property type="entry name" value="Ribosomal_eL20"/>
</dbReference>
<keyword evidence="6" id="KW-1185">Reference proteome</keyword>
<keyword evidence="3" id="KW-0699">rRNA-binding</keyword>
<keyword evidence="1 3" id="KW-0689">Ribosomal protein</keyword>
<name>A0A1M5Q3Z6_9EURY</name>
<gene>
    <name evidence="3" type="primary">rpl18a</name>
    <name evidence="3" type="synonym">rpl20e</name>
    <name evidence="3" type="synonym">rplX</name>
    <name evidence="5" type="ORF">SAMN05443636_1730</name>
</gene>
<reference evidence="5 6" key="1">
    <citation type="submission" date="2016-11" db="EMBL/GenBank/DDBJ databases">
        <authorList>
            <person name="Jaros S."/>
            <person name="Januszkiewicz K."/>
            <person name="Wedrychowicz H."/>
        </authorList>
    </citation>
    <scope>NUCLEOTIDE SEQUENCE [LARGE SCALE GENOMIC DNA]</scope>
    <source>
        <strain evidence="5 6">DSM 9297</strain>
    </source>
</reference>
<dbReference type="GO" id="GO:0005840">
    <property type="term" value="C:ribosome"/>
    <property type="evidence" value="ECO:0007669"/>
    <property type="project" value="UniProtKB-KW"/>
</dbReference>
<dbReference type="AlphaFoldDB" id="A0A1M5Q3Z6"/>
<dbReference type="NCBIfam" id="NF001981">
    <property type="entry name" value="PRK00773.1-1"/>
    <property type="match status" value="1"/>
</dbReference>
<dbReference type="RefSeq" id="WP_073308555.1">
    <property type="nucleotide sequence ID" value="NZ_FQWV01000004.1"/>
</dbReference>
<dbReference type="SUPFAM" id="SSF160374">
    <property type="entry name" value="RplX-like"/>
    <property type="match status" value="1"/>
</dbReference>
<evidence type="ECO:0000313" key="6">
    <source>
        <dbReference type="Proteomes" id="UP000184357"/>
    </source>
</evidence>
<evidence type="ECO:0000259" key="4">
    <source>
        <dbReference type="Pfam" id="PF01775"/>
    </source>
</evidence>
<dbReference type="GO" id="GO:0003735">
    <property type="term" value="F:structural constituent of ribosome"/>
    <property type="evidence" value="ECO:0007669"/>
    <property type="project" value="InterPro"/>
</dbReference>
<dbReference type="GO" id="GO:0006412">
    <property type="term" value="P:translation"/>
    <property type="evidence" value="ECO:0007669"/>
    <property type="project" value="UniProtKB-UniRule"/>
</dbReference>
<protein>
    <recommendedName>
        <fullName evidence="3">Large ribosomal subunit protein eL20</fullName>
    </recommendedName>
</protein>
<keyword evidence="2 3" id="KW-0687">Ribonucleoprotein</keyword>
<accession>A0A1M5Q3Z6</accession>
<dbReference type="Gene3D" id="3.10.20.10">
    <property type="match status" value="1"/>
</dbReference>
<dbReference type="InterPro" id="IPR023573">
    <property type="entry name" value="Ribosomal_eL20_dom"/>
</dbReference>
<dbReference type="Pfam" id="PF01775">
    <property type="entry name" value="Ribosomal_L18A"/>
    <property type="match status" value="1"/>
</dbReference>
<feature type="domain" description="Large ribosomal subunit protein eL20" evidence="4">
    <location>
        <begin position="1"/>
        <end position="55"/>
    </location>
</feature>
<dbReference type="OrthoDB" id="191241at2157"/>
<comment type="similarity">
    <text evidence="3">Belongs to the eukaryotic ribosomal protein eL20 family.</text>
</comment>